<organism evidence="7 8">
    <name type="scientific">Komagataella phaffii (strain ATCC 76273 / CBS 7435 / CECT 11047 / NRRL Y-11430 / Wegner 21-1)</name>
    <name type="common">Yeast</name>
    <name type="synonym">Pichia pastoris</name>
    <dbReference type="NCBI Taxonomy" id="981350"/>
    <lineage>
        <taxon>Eukaryota</taxon>
        <taxon>Fungi</taxon>
        <taxon>Dikarya</taxon>
        <taxon>Ascomycota</taxon>
        <taxon>Saccharomycotina</taxon>
        <taxon>Pichiomycetes</taxon>
        <taxon>Pichiales</taxon>
        <taxon>Pichiaceae</taxon>
        <taxon>Komagataella</taxon>
    </lineage>
</organism>
<reference evidence="7 8" key="1">
    <citation type="journal article" date="2011" name="J. Biotechnol.">
        <title>High-quality genome sequence of Pichia pastoris CBS7435.</title>
        <authorList>
            <person name="Kuberl A."/>
            <person name="Schneider J."/>
            <person name="Thallinger G.G."/>
            <person name="Anderl I."/>
            <person name="Wibberg D."/>
            <person name="Hajek T."/>
            <person name="Jaenicke S."/>
            <person name="Brinkrolf K."/>
            <person name="Goesmann A."/>
            <person name="Szczepanowski R."/>
            <person name="Puhler A."/>
            <person name="Schwab H."/>
            <person name="Glieder A."/>
            <person name="Pichler H."/>
        </authorList>
    </citation>
    <scope>NUCLEOTIDE SEQUENCE [LARGE SCALE GENOMIC DNA]</scope>
    <source>
        <strain evidence="8">ATCC 76273 / CBS 7435 / CECT 11047 / NRRL Y-11430 / Wegner 21-1</strain>
    </source>
</reference>
<accession>A0A1G4KQT4</accession>
<evidence type="ECO:0000256" key="5">
    <source>
        <dbReference type="ARBA" id="ARBA00023136"/>
    </source>
</evidence>
<evidence type="ECO:0000256" key="3">
    <source>
        <dbReference type="ARBA" id="ARBA00022692"/>
    </source>
</evidence>
<dbReference type="EMBL" id="FR839631">
    <property type="protein sequence ID" value="SCV12372.1"/>
    <property type="molecule type" value="Genomic_DNA"/>
</dbReference>
<comment type="subcellular location">
    <subcellularLocation>
        <location evidence="1">Membrane</location>
        <topology evidence="1">Multi-pass membrane protein</topology>
    </subcellularLocation>
</comment>
<feature type="transmembrane region" description="Helical" evidence="6">
    <location>
        <begin position="113"/>
        <end position="134"/>
    </location>
</feature>
<gene>
    <name evidence="7" type="ordered locus">PP7435_Chr4-1378</name>
</gene>
<dbReference type="AlphaFoldDB" id="A0A1G4KQT4"/>
<dbReference type="PANTHER" id="PTHR22779:SF6">
    <property type="entry name" value="SD17342P"/>
    <property type="match status" value="1"/>
</dbReference>
<proteinExistence type="inferred from homology"/>
<dbReference type="InterPro" id="IPR019334">
    <property type="entry name" value="TMEM170A/B/YPR153W-like"/>
</dbReference>
<protein>
    <recommendedName>
        <fullName evidence="9">Integral membrane protein</fullName>
    </recommendedName>
</protein>
<evidence type="ECO:0000313" key="8">
    <source>
        <dbReference type="Proteomes" id="UP000006853"/>
    </source>
</evidence>
<comment type="similarity">
    <text evidence="2">Belongs to the TMEM170 family.</text>
</comment>
<feature type="transmembrane region" description="Helical" evidence="6">
    <location>
        <begin position="44"/>
        <end position="66"/>
    </location>
</feature>
<keyword evidence="8" id="KW-1185">Reference proteome</keyword>
<feature type="transmembrane region" description="Helical" evidence="6">
    <location>
        <begin position="72"/>
        <end position="101"/>
    </location>
</feature>
<evidence type="ECO:0000256" key="1">
    <source>
        <dbReference type="ARBA" id="ARBA00004141"/>
    </source>
</evidence>
<evidence type="ECO:0000256" key="4">
    <source>
        <dbReference type="ARBA" id="ARBA00022989"/>
    </source>
</evidence>
<keyword evidence="3 6" id="KW-0812">Transmembrane</keyword>
<dbReference type="PANTHER" id="PTHR22779">
    <property type="entry name" value="SD17342P"/>
    <property type="match status" value="1"/>
</dbReference>
<reference evidence="7 8" key="2">
    <citation type="journal article" date="2016" name="FEMS Yeast Res.">
        <title>Curation of the genome annotation of Pichia pastoris (Komagataella phaffii) CBS7435 from gene level to protein function.</title>
        <authorList>
            <person name="Valli M."/>
            <person name="Tatto N.E."/>
            <person name="Peymann A."/>
            <person name="Gruber C."/>
            <person name="Landes N."/>
            <person name="Ekker H."/>
            <person name="Thallinger G.G."/>
            <person name="Mattanovich D."/>
            <person name="Gasser B."/>
            <person name="Graf A.B."/>
        </authorList>
    </citation>
    <scope>GENOME REANNOTATION</scope>
    <source>
        <strain evidence="7 8">ATCC 76273 / CBS 7435 / CECT 11047 / NRRL Y-11430 / Wegner 21-1</strain>
    </source>
</reference>
<dbReference type="Proteomes" id="UP000006853">
    <property type="component" value="Chromosome 4"/>
</dbReference>
<evidence type="ECO:0000256" key="6">
    <source>
        <dbReference type="SAM" id="Phobius"/>
    </source>
</evidence>
<evidence type="ECO:0000313" key="7">
    <source>
        <dbReference type="EMBL" id="SCV12372.1"/>
    </source>
</evidence>
<keyword evidence="4 6" id="KW-1133">Transmembrane helix</keyword>
<sequence>MYISVWQQHIPYGYQVPIFPSLYWPTLYNFEDAKLYHMFDIWKFTLYWSLIFLVVFYGAAGIWAAITHRKLAFSIWIVVVYLIIAAFHAVVAGSVVGVLIGQVYRAGAFSMSTWIPMCWGVILTLYVLISSYTITGVAL</sequence>
<evidence type="ECO:0008006" key="9">
    <source>
        <dbReference type="Google" id="ProtNLM"/>
    </source>
</evidence>
<evidence type="ECO:0000256" key="2">
    <source>
        <dbReference type="ARBA" id="ARBA00006325"/>
    </source>
</evidence>
<name>A0A1G4KQT4_KOMPC</name>
<dbReference type="GO" id="GO:0016020">
    <property type="term" value="C:membrane"/>
    <property type="evidence" value="ECO:0007669"/>
    <property type="project" value="UniProtKB-SubCell"/>
</dbReference>
<keyword evidence="5 6" id="KW-0472">Membrane</keyword>
<dbReference type="Pfam" id="PF10190">
    <property type="entry name" value="Tmemb_170"/>
    <property type="match status" value="1"/>
</dbReference>